<evidence type="ECO:0000313" key="2">
    <source>
        <dbReference type="EMBL" id="MDQ0340549.1"/>
    </source>
</evidence>
<organism evidence="2 3">
    <name type="scientific">Caldalkalibacillus uzonensis</name>
    <dbReference type="NCBI Taxonomy" id="353224"/>
    <lineage>
        <taxon>Bacteria</taxon>
        <taxon>Bacillati</taxon>
        <taxon>Bacillota</taxon>
        <taxon>Bacilli</taxon>
        <taxon>Bacillales</taxon>
        <taxon>Bacillaceae</taxon>
        <taxon>Caldalkalibacillus</taxon>
    </lineage>
</organism>
<evidence type="ECO:0000313" key="3">
    <source>
        <dbReference type="Proteomes" id="UP001232445"/>
    </source>
</evidence>
<keyword evidence="1" id="KW-0472">Membrane</keyword>
<feature type="transmembrane region" description="Helical" evidence="1">
    <location>
        <begin position="39"/>
        <end position="60"/>
    </location>
</feature>
<dbReference type="EMBL" id="JAUSUQ010000015">
    <property type="protein sequence ID" value="MDQ0340549.1"/>
    <property type="molecule type" value="Genomic_DNA"/>
</dbReference>
<keyword evidence="1" id="KW-0812">Transmembrane</keyword>
<comment type="caution">
    <text evidence="2">The sequence shown here is derived from an EMBL/GenBank/DDBJ whole genome shotgun (WGS) entry which is preliminary data.</text>
</comment>
<keyword evidence="1" id="KW-1133">Transmembrane helix</keyword>
<feature type="transmembrane region" description="Helical" evidence="1">
    <location>
        <begin position="6"/>
        <end position="27"/>
    </location>
</feature>
<reference evidence="2 3" key="1">
    <citation type="submission" date="2023-07" db="EMBL/GenBank/DDBJ databases">
        <title>Genomic Encyclopedia of Type Strains, Phase IV (KMG-IV): sequencing the most valuable type-strain genomes for metagenomic binning, comparative biology and taxonomic classification.</title>
        <authorList>
            <person name="Goeker M."/>
        </authorList>
    </citation>
    <scope>NUCLEOTIDE SEQUENCE [LARGE SCALE GENOMIC DNA]</scope>
    <source>
        <strain evidence="2 3">DSM 17740</strain>
    </source>
</reference>
<accession>A0ABU0CX70</accession>
<proteinExistence type="predicted"/>
<gene>
    <name evidence="2" type="ORF">J2S00_003373</name>
</gene>
<dbReference type="RefSeq" id="WP_307342348.1">
    <property type="nucleotide sequence ID" value="NZ_JAUSUQ010000015.1"/>
</dbReference>
<name>A0ABU0CX70_9BACI</name>
<dbReference type="Proteomes" id="UP001232445">
    <property type="component" value="Unassembled WGS sequence"/>
</dbReference>
<sequence length="238" mass="27880">MGVVVVWSLLLLIVILVLMIILIQRLLKRGNRFWTLNRLKWLSGAYLLILLLALALYYVLPIKETSELRTISYEEAEQRRLDFYRAVEQGKLAELEQDDFREQWRFETYVERLYIKLNKTVYPEEMGSELIVEQTDDTEGAIEVRYIMTPTVIERLDVTDQLDTPRVDLQGEHLFIHFPDHQELRLAHFSKAFTIKQFSAPEYIEGVSSPGASALYIRLPQHIELEASDNLPIRWVGQ</sequence>
<protein>
    <submittedName>
        <fullName evidence="2">Ca2+/Na+ antiporter</fullName>
    </submittedName>
</protein>
<evidence type="ECO:0000256" key="1">
    <source>
        <dbReference type="SAM" id="Phobius"/>
    </source>
</evidence>
<keyword evidence="3" id="KW-1185">Reference proteome</keyword>